<comment type="caution">
    <text evidence="2">The sequence shown here is derived from an EMBL/GenBank/DDBJ whole genome shotgun (WGS) entry which is preliminary data.</text>
</comment>
<gene>
    <name evidence="2" type="ORF">GPECTOR_7g1250</name>
</gene>
<reference evidence="3" key="1">
    <citation type="journal article" date="2016" name="Nat. Commun.">
        <title>The Gonium pectorale genome demonstrates co-option of cell cycle regulation during the evolution of multicellularity.</title>
        <authorList>
            <person name="Hanschen E.R."/>
            <person name="Marriage T.N."/>
            <person name="Ferris P.J."/>
            <person name="Hamaji T."/>
            <person name="Toyoda A."/>
            <person name="Fujiyama A."/>
            <person name="Neme R."/>
            <person name="Noguchi H."/>
            <person name="Minakuchi Y."/>
            <person name="Suzuki M."/>
            <person name="Kawai-Toyooka H."/>
            <person name="Smith D.R."/>
            <person name="Sparks H."/>
            <person name="Anderson J."/>
            <person name="Bakaric R."/>
            <person name="Luria V."/>
            <person name="Karger A."/>
            <person name="Kirschner M.W."/>
            <person name="Durand P.M."/>
            <person name="Michod R.E."/>
            <person name="Nozaki H."/>
            <person name="Olson B.J."/>
        </authorList>
    </citation>
    <scope>NUCLEOTIDE SEQUENCE [LARGE SCALE GENOMIC DNA]</scope>
    <source>
        <strain evidence="3">NIES-2863</strain>
    </source>
</reference>
<dbReference type="EMBL" id="LSYV01000008">
    <property type="protein sequence ID" value="KXZ53354.1"/>
    <property type="molecule type" value="Genomic_DNA"/>
</dbReference>
<accession>A0A150GU92</accession>
<evidence type="ECO:0000313" key="3">
    <source>
        <dbReference type="Proteomes" id="UP000075714"/>
    </source>
</evidence>
<evidence type="ECO:0000313" key="2">
    <source>
        <dbReference type="EMBL" id="KXZ53354.1"/>
    </source>
</evidence>
<dbReference type="Proteomes" id="UP000075714">
    <property type="component" value="Unassembled WGS sequence"/>
</dbReference>
<evidence type="ECO:0000256" key="1">
    <source>
        <dbReference type="SAM" id="MobiDB-lite"/>
    </source>
</evidence>
<dbReference type="AlphaFoldDB" id="A0A150GU92"/>
<proteinExistence type="predicted"/>
<organism evidence="2 3">
    <name type="scientific">Gonium pectorale</name>
    <name type="common">Green alga</name>
    <dbReference type="NCBI Taxonomy" id="33097"/>
    <lineage>
        <taxon>Eukaryota</taxon>
        <taxon>Viridiplantae</taxon>
        <taxon>Chlorophyta</taxon>
        <taxon>core chlorophytes</taxon>
        <taxon>Chlorophyceae</taxon>
        <taxon>CS clade</taxon>
        <taxon>Chlamydomonadales</taxon>
        <taxon>Volvocaceae</taxon>
        <taxon>Gonium</taxon>
    </lineage>
</organism>
<keyword evidence="3" id="KW-1185">Reference proteome</keyword>
<protein>
    <submittedName>
        <fullName evidence="2">Uncharacterized protein</fullName>
    </submittedName>
</protein>
<sequence>MCTAFKPPVQQKLNLSRPEASKAKSLGVVTQLHRRRSITCVGGKLKASPKFGGGPEKRRKSKVDEARDVVVHVVLCPVPVPS</sequence>
<feature type="region of interest" description="Disordered" evidence="1">
    <location>
        <begin position="1"/>
        <end position="28"/>
    </location>
</feature>
<name>A0A150GU92_GONPE</name>